<dbReference type="GO" id="GO:0019441">
    <property type="term" value="P:L-tryptophan catabolic process to kynurenine"/>
    <property type="evidence" value="ECO:0007669"/>
    <property type="project" value="InterPro"/>
</dbReference>
<dbReference type="RefSeq" id="WP_151892479.1">
    <property type="nucleotide sequence ID" value="NZ_BKCF01000001.1"/>
</dbReference>
<keyword evidence="2" id="KW-1185">Reference proteome</keyword>
<dbReference type="OrthoDB" id="9814192at2"/>
<dbReference type="SUPFAM" id="SSF102198">
    <property type="entry name" value="Putative cyclase"/>
    <property type="match status" value="1"/>
</dbReference>
<dbReference type="AlphaFoldDB" id="A0A5J4FWQ0"/>
<protein>
    <submittedName>
        <fullName evidence="1">Arylformamidase</fullName>
    </submittedName>
</protein>
<dbReference type="InterPro" id="IPR007325">
    <property type="entry name" value="KFase/CYL"/>
</dbReference>
<comment type="caution">
    <text evidence="1">The sequence shown here is derived from an EMBL/GenBank/DDBJ whole genome shotgun (WGS) entry which is preliminary data.</text>
</comment>
<name>A0A5J4FWQ0_9FLAO</name>
<reference evidence="1 2" key="1">
    <citation type="submission" date="2019-08" db="EMBL/GenBank/DDBJ databases">
        <title>Ulvibacter marinistellae sp. nov., isolated from a starfish, Patiria pectinifera.</title>
        <authorList>
            <person name="Kawano K."/>
            <person name="Ushijima N."/>
            <person name="Kihara M."/>
            <person name="Itoh H."/>
        </authorList>
    </citation>
    <scope>NUCLEOTIDE SEQUENCE [LARGE SCALE GENOMIC DNA]</scope>
    <source>
        <strain evidence="1 2">KK4</strain>
    </source>
</reference>
<accession>A0A5J4FWQ0</accession>
<dbReference type="EMBL" id="BKCF01000001">
    <property type="protein sequence ID" value="GEQ84516.1"/>
    <property type="molecule type" value="Genomic_DNA"/>
</dbReference>
<organism evidence="1 2">
    <name type="scientific">Patiriisocius marinistellae</name>
    <dbReference type="NCBI Taxonomy" id="2494560"/>
    <lineage>
        <taxon>Bacteria</taxon>
        <taxon>Pseudomonadati</taxon>
        <taxon>Bacteroidota</taxon>
        <taxon>Flavobacteriia</taxon>
        <taxon>Flavobacteriales</taxon>
        <taxon>Flavobacteriaceae</taxon>
        <taxon>Patiriisocius</taxon>
    </lineage>
</organism>
<dbReference type="Gene3D" id="3.50.30.50">
    <property type="entry name" value="Putative cyclase"/>
    <property type="match status" value="1"/>
</dbReference>
<evidence type="ECO:0000313" key="2">
    <source>
        <dbReference type="Proteomes" id="UP000326994"/>
    </source>
</evidence>
<proteinExistence type="predicted"/>
<dbReference type="InterPro" id="IPR037175">
    <property type="entry name" value="KFase_sf"/>
</dbReference>
<gene>
    <name evidence="1" type="ORF">ULMS_00240</name>
</gene>
<evidence type="ECO:0000313" key="1">
    <source>
        <dbReference type="EMBL" id="GEQ84516.1"/>
    </source>
</evidence>
<sequence length="248" mass="27769">MKATITLHATRKAIDLSKPIDLSITLKNSDKNPLAWYLEKPKISPVQLDDWVGSVEAGASVNFNNIAFNPHAHGTHTECYGHITKEFYSINDALKTFFFMAEVITVAPENREGDLVISEAQLKERLHGTTPQAVVIRTLPNTISKKSRKYSNTNWAYLHKDAATYLRKIGVLHLLIDLPSIDKEKDDGALLAHKAFWDVPKAPRKKATITEFIYVPNSVKDGSYVLNLQIASFENDASPSKPILYKPL</sequence>
<dbReference type="GO" id="GO:0004061">
    <property type="term" value="F:arylformamidase activity"/>
    <property type="evidence" value="ECO:0007669"/>
    <property type="project" value="InterPro"/>
</dbReference>
<dbReference type="Proteomes" id="UP000326994">
    <property type="component" value="Unassembled WGS sequence"/>
</dbReference>
<dbReference type="Pfam" id="PF04199">
    <property type="entry name" value="Cyclase"/>
    <property type="match status" value="1"/>
</dbReference>